<accession>A0A0E9XVJ0</accession>
<protein>
    <submittedName>
        <fullName evidence="1">Uncharacterized protein</fullName>
    </submittedName>
</protein>
<name>A0A0E9XVJ0_ANGAN</name>
<reference evidence="1" key="2">
    <citation type="journal article" date="2015" name="Fish Shellfish Immunol.">
        <title>Early steps in the European eel (Anguilla anguilla)-Vibrio vulnificus interaction in the gills: Role of the RtxA13 toxin.</title>
        <authorList>
            <person name="Callol A."/>
            <person name="Pajuelo D."/>
            <person name="Ebbesson L."/>
            <person name="Teles M."/>
            <person name="MacKenzie S."/>
            <person name="Amaro C."/>
        </authorList>
    </citation>
    <scope>NUCLEOTIDE SEQUENCE</scope>
</reference>
<organism evidence="1">
    <name type="scientific">Anguilla anguilla</name>
    <name type="common">European freshwater eel</name>
    <name type="synonym">Muraena anguilla</name>
    <dbReference type="NCBI Taxonomy" id="7936"/>
    <lineage>
        <taxon>Eukaryota</taxon>
        <taxon>Metazoa</taxon>
        <taxon>Chordata</taxon>
        <taxon>Craniata</taxon>
        <taxon>Vertebrata</taxon>
        <taxon>Euteleostomi</taxon>
        <taxon>Actinopterygii</taxon>
        <taxon>Neopterygii</taxon>
        <taxon>Teleostei</taxon>
        <taxon>Anguilliformes</taxon>
        <taxon>Anguillidae</taxon>
        <taxon>Anguilla</taxon>
    </lineage>
</organism>
<proteinExistence type="predicted"/>
<dbReference type="AlphaFoldDB" id="A0A0E9XVJ0"/>
<dbReference type="EMBL" id="GBXM01002156">
    <property type="protein sequence ID" value="JAI06422.1"/>
    <property type="molecule type" value="Transcribed_RNA"/>
</dbReference>
<sequence>MTLQLFSITTSIEYKTNYTHISE</sequence>
<evidence type="ECO:0000313" key="1">
    <source>
        <dbReference type="EMBL" id="JAI06422.1"/>
    </source>
</evidence>
<reference evidence="1" key="1">
    <citation type="submission" date="2014-11" db="EMBL/GenBank/DDBJ databases">
        <authorList>
            <person name="Amaro Gonzalez C."/>
        </authorList>
    </citation>
    <scope>NUCLEOTIDE SEQUENCE</scope>
</reference>